<gene>
    <name evidence="1" type="ORF">AUC71_02770</name>
</gene>
<accession>A0A1E3W822</accession>
<proteinExistence type="predicted"/>
<name>A0A1E3W822_9HYPH</name>
<evidence type="ECO:0000313" key="2">
    <source>
        <dbReference type="Proteomes" id="UP000095042"/>
    </source>
</evidence>
<evidence type="ECO:0000313" key="1">
    <source>
        <dbReference type="EMBL" id="ODS01931.1"/>
    </source>
</evidence>
<reference evidence="1 2" key="1">
    <citation type="journal article" date="2016" name="Environ. Microbiol.">
        <title>New Methyloceanibacter diversity from North Sea sediments includes methanotroph containing solely the soluble methane monooxygenase.</title>
        <authorList>
            <person name="Vekeman B."/>
            <person name="Kerckhof F.M."/>
            <person name="Cremers G."/>
            <person name="de Vos P."/>
            <person name="Vandamme P."/>
            <person name="Boon N."/>
            <person name="Op den Camp H.J."/>
            <person name="Heylen K."/>
        </authorList>
    </citation>
    <scope>NUCLEOTIDE SEQUENCE [LARGE SCALE GENOMIC DNA]</scope>
    <source>
        <strain evidence="1 2">R-67177</strain>
    </source>
</reference>
<dbReference type="Proteomes" id="UP000095042">
    <property type="component" value="Unassembled WGS sequence"/>
</dbReference>
<comment type="caution">
    <text evidence="1">The sequence shown here is derived from an EMBL/GenBank/DDBJ whole genome shotgun (WGS) entry which is preliminary data.</text>
</comment>
<dbReference type="AlphaFoldDB" id="A0A1E3W822"/>
<keyword evidence="2" id="KW-1185">Reference proteome</keyword>
<dbReference type="EMBL" id="LPWD01000422">
    <property type="protein sequence ID" value="ODS01931.1"/>
    <property type="molecule type" value="Genomic_DNA"/>
</dbReference>
<protein>
    <submittedName>
        <fullName evidence="1">Uncharacterized protein</fullName>
    </submittedName>
</protein>
<sequence>MAEYQLLDLVRGKAPAFGLQPSFASVALTADFVFFGLGRYQRALNIIPIPPTVVDCMRWRERRILRREQ</sequence>
<organism evidence="1 2">
    <name type="scientific">Methyloceanibacter marginalis</name>
    <dbReference type="NCBI Taxonomy" id="1774971"/>
    <lineage>
        <taxon>Bacteria</taxon>
        <taxon>Pseudomonadati</taxon>
        <taxon>Pseudomonadota</taxon>
        <taxon>Alphaproteobacteria</taxon>
        <taxon>Hyphomicrobiales</taxon>
        <taxon>Hyphomicrobiaceae</taxon>
        <taxon>Methyloceanibacter</taxon>
    </lineage>
</organism>